<proteinExistence type="predicted"/>
<sequence>MKLPLRCTIFALVLVLTGCVSTKVADSTLDQLVYVPGGTFLQQEVGWDGNPQQQFTHRISSFQIGKKPVTYRLWYEVRVWGEAHGYEFGNPGMEVSAGLSAEAIRDLWPDYPDIGAAPGSAGGTEPVTMISWRDVFVWLNAYSEFRGLTPVYYSDVDFKHPVRTSTKAPQPDLADPDFDVAEYIQRYIRLEHGQEDNPYVDWSADGFRLPTEGEWMYAASYIDGDISVPPQLPAGGYDTEGGHIVAAELAWYSDNAAGKTQPVGLKIPTAIGIHDMSGNVAEMVWDFSAAYPDTPQQDYRGPGHGINRIVKGGAWSSDLWSLSIGIRVGSSPLSMGPDGGFRVARNVATADEE</sequence>
<dbReference type="PANTHER" id="PTHR23150:SF19">
    <property type="entry name" value="FORMYLGLYCINE-GENERATING ENZYME"/>
    <property type="match status" value="1"/>
</dbReference>
<dbReference type="Proteomes" id="UP000007383">
    <property type="component" value="Chromosome"/>
</dbReference>
<dbReference type="PANTHER" id="PTHR23150">
    <property type="entry name" value="SULFATASE MODIFYING FACTOR 1, 2"/>
    <property type="match status" value="1"/>
</dbReference>
<dbReference type="InterPro" id="IPR016187">
    <property type="entry name" value="CTDL_fold"/>
</dbReference>
<dbReference type="OrthoDB" id="9812707at2"/>
<evidence type="ECO:0000313" key="4">
    <source>
        <dbReference type="Proteomes" id="UP000007383"/>
    </source>
</evidence>
<feature type="domain" description="Sulfatase-modifying factor enzyme-like" evidence="2">
    <location>
        <begin position="29"/>
        <end position="345"/>
    </location>
</feature>
<dbReference type="PROSITE" id="PS51257">
    <property type="entry name" value="PROKAR_LIPOPROTEIN"/>
    <property type="match status" value="1"/>
</dbReference>
<dbReference type="SUPFAM" id="SSF56436">
    <property type="entry name" value="C-type lectin-like"/>
    <property type="match status" value="1"/>
</dbReference>
<evidence type="ECO:0000313" key="3">
    <source>
        <dbReference type="EMBL" id="AFG37314.1"/>
    </source>
</evidence>
<dbReference type="GO" id="GO:0120147">
    <property type="term" value="F:formylglycine-generating oxidase activity"/>
    <property type="evidence" value="ECO:0007669"/>
    <property type="project" value="TreeGrafter"/>
</dbReference>
<evidence type="ECO:0000259" key="2">
    <source>
        <dbReference type="Pfam" id="PF03781"/>
    </source>
</evidence>
<protein>
    <recommendedName>
        <fullName evidence="2">Sulfatase-modifying factor enzyme-like domain-containing protein</fullName>
    </recommendedName>
</protein>
<reference evidence="4" key="1">
    <citation type="journal article" date="2013" name="Stand. Genomic Sci.">
        <title>Complete genome sequence of the halophilic bacterium Spirochaeta africana type strain (Z-7692(T)) from the alkaline Lake Magadi in the East African Rift.</title>
        <authorList>
            <person name="Liolos K."/>
            <person name="Abt B."/>
            <person name="Scheuner C."/>
            <person name="Teshima H."/>
            <person name="Held B."/>
            <person name="Lapidus A."/>
            <person name="Nolan M."/>
            <person name="Lucas S."/>
            <person name="Deshpande S."/>
            <person name="Cheng J.F."/>
            <person name="Tapia R."/>
            <person name="Goodwin L.A."/>
            <person name="Pitluck S."/>
            <person name="Pagani I."/>
            <person name="Ivanova N."/>
            <person name="Mavromatis K."/>
            <person name="Mikhailova N."/>
            <person name="Huntemann M."/>
            <person name="Pati A."/>
            <person name="Chen A."/>
            <person name="Palaniappan K."/>
            <person name="Land M."/>
            <person name="Rohde M."/>
            <person name="Tindall B.J."/>
            <person name="Detter J.C."/>
            <person name="Goker M."/>
            <person name="Bristow J."/>
            <person name="Eisen J.A."/>
            <person name="Markowitz V."/>
            <person name="Hugenholtz P."/>
            <person name="Woyke T."/>
            <person name="Klenk H.P."/>
            <person name="Kyrpides N.C."/>
        </authorList>
    </citation>
    <scope>NUCLEOTIDE SEQUENCE</scope>
    <source>
        <strain evidence="4">ATCC 700263 / DSM 8902 / Z-7692</strain>
    </source>
</reference>
<name>H9UIH1_SPIAZ</name>
<dbReference type="Pfam" id="PF03781">
    <property type="entry name" value="FGE-sulfatase"/>
    <property type="match status" value="1"/>
</dbReference>
<dbReference type="InterPro" id="IPR051043">
    <property type="entry name" value="Sulfatase_Mod_Factor_Kinase"/>
</dbReference>
<organism evidence="3 4">
    <name type="scientific">Spirochaeta africana (strain ATCC 700263 / DSM 8902 / Z-7692)</name>
    <dbReference type="NCBI Taxonomy" id="889378"/>
    <lineage>
        <taxon>Bacteria</taxon>
        <taxon>Pseudomonadati</taxon>
        <taxon>Spirochaetota</taxon>
        <taxon>Spirochaetia</taxon>
        <taxon>Spirochaetales</taxon>
        <taxon>Spirochaetaceae</taxon>
        <taxon>Spirochaeta</taxon>
    </lineage>
</organism>
<dbReference type="HOGENOM" id="CLU_012431_1_0_12"/>
<dbReference type="Gene3D" id="3.90.1580.10">
    <property type="entry name" value="paralog of FGE (formylglycine-generating enzyme)"/>
    <property type="match status" value="1"/>
</dbReference>
<keyword evidence="1" id="KW-0732">Signal</keyword>
<dbReference type="InterPro" id="IPR005532">
    <property type="entry name" value="SUMF_dom"/>
</dbReference>
<dbReference type="AlphaFoldDB" id="H9UIH1"/>
<accession>H9UIH1</accession>
<gene>
    <name evidence="3" type="ordered locus">Spiaf_1237</name>
</gene>
<dbReference type="PATRIC" id="fig|889378.3.peg.1238"/>
<dbReference type="STRING" id="889378.Spiaf_1237"/>
<dbReference type="InterPro" id="IPR042095">
    <property type="entry name" value="SUMF_sf"/>
</dbReference>
<dbReference type="EMBL" id="CP003282">
    <property type="protein sequence ID" value="AFG37314.1"/>
    <property type="molecule type" value="Genomic_DNA"/>
</dbReference>
<feature type="chain" id="PRO_5003622760" description="Sulfatase-modifying factor enzyme-like domain-containing protein" evidence="1">
    <location>
        <begin position="26"/>
        <end position="353"/>
    </location>
</feature>
<dbReference type="KEGG" id="sfc:Spiaf_1237"/>
<keyword evidence="4" id="KW-1185">Reference proteome</keyword>
<dbReference type="eggNOG" id="COG1262">
    <property type="taxonomic scope" value="Bacteria"/>
</dbReference>
<feature type="signal peptide" evidence="1">
    <location>
        <begin position="1"/>
        <end position="25"/>
    </location>
</feature>
<evidence type="ECO:0000256" key="1">
    <source>
        <dbReference type="SAM" id="SignalP"/>
    </source>
</evidence>